<comment type="caution">
    <text evidence="1">The sequence shown here is derived from an EMBL/GenBank/DDBJ whole genome shotgun (WGS) entry which is preliminary data.</text>
</comment>
<name>A0ACC0C894_CATRO</name>
<keyword evidence="2" id="KW-1185">Reference proteome</keyword>
<dbReference type="EMBL" id="CM044701">
    <property type="protein sequence ID" value="KAI5681057.1"/>
    <property type="molecule type" value="Genomic_DNA"/>
</dbReference>
<evidence type="ECO:0000313" key="1">
    <source>
        <dbReference type="EMBL" id="KAI5681057.1"/>
    </source>
</evidence>
<proteinExistence type="predicted"/>
<reference evidence="2" key="1">
    <citation type="journal article" date="2023" name="Nat. Plants">
        <title>Single-cell RNA sequencing provides a high-resolution roadmap for understanding the multicellular compartmentation of specialized metabolism.</title>
        <authorList>
            <person name="Sun S."/>
            <person name="Shen X."/>
            <person name="Li Y."/>
            <person name="Li Y."/>
            <person name="Wang S."/>
            <person name="Li R."/>
            <person name="Zhang H."/>
            <person name="Shen G."/>
            <person name="Guo B."/>
            <person name="Wei J."/>
            <person name="Xu J."/>
            <person name="St-Pierre B."/>
            <person name="Chen S."/>
            <person name="Sun C."/>
        </authorList>
    </citation>
    <scope>NUCLEOTIDE SEQUENCE [LARGE SCALE GENOMIC DNA]</scope>
</reference>
<protein>
    <submittedName>
        <fullName evidence="1">Uncharacterized protein</fullName>
    </submittedName>
</protein>
<evidence type="ECO:0000313" key="2">
    <source>
        <dbReference type="Proteomes" id="UP001060085"/>
    </source>
</evidence>
<accession>A0ACC0C894</accession>
<dbReference type="Proteomes" id="UP001060085">
    <property type="component" value="Linkage Group LG01"/>
</dbReference>
<gene>
    <name evidence="1" type="ORF">M9H77_02284</name>
</gene>
<organism evidence="1 2">
    <name type="scientific">Catharanthus roseus</name>
    <name type="common">Madagascar periwinkle</name>
    <name type="synonym">Vinca rosea</name>
    <dbReference type="NCBI Taxonomy" id="4058"/>
    <lineage>
        <taxon>Eukaryota</taxon>
        <taxon>Viridiplantae</taxon>
        <taxon>Streptophyta</taxon>
        <taxon>Embryophyta</taxon>
        <taxon>Tracheophyta</taxon>
        <taxon>Spermatophyta</taxon>
        <taxon>Magnoliopsida</taxon>
        <taxon>eudicotyledons</taxon>
        <taxon>Gunneridae</taxon>
        <taxon>Pentapetalae</taxon>
        <taxon>asterids</taxon>
        <taxon>lamiids</taxon>
        <taxon>Gentianales</taxon>
        <taxon>Apocynaceae</taxon>
        <taxon>Rauvolfioideae</taxon>
        <taxon>Vinceae</taxon>
        <taxon>Catharanthinae</taxon>
        <taxon>Catharanthus</taxon>
    </lineage>
</organism>
<sequence length="145" mass="16348">MESEGSLVYKLYKTISFRLSTSFLSSNFIINESNSCSFPFFCYRIQPQFLSFLTTTCGTKLNHGMKAKKGNIGKKLSIGFEDTSLSLSLNLFLYVTFKELNLVLELYASYVTLVGNVMVNPFTGDLAFDIDHMLKCSSTCSYLEK</sequence>